<dbReference type="Proteomes" id="UP001516400">
    <property type="component" value="Unassembled WGS sequence"/>
</dbReference>
<name>A0ABD2N5W2_9CUCU</name>
<evidence type="ECO:0000256" key="5">
    <source>
        <dbReference type="ARBA" id="ARBA00022692"/>
    </source>
</evidence>
<reference evidence="14 15" key="1">
    <citation type="journal article" date="2021" name="BMC Biol.">
        <title>Horizontally acquired antibacterial genes associated with adaptive radiation of ladybird beetles.</title>
        <authorList>
            <person name="Li H.S."/>
            <person name="Tang X.F."/>
            <person name="Huang Y.H."/>
            <person name="Xu Z.Y."/>
            <person name="Chen M.L."/>
            <person name="Du X.Y."/>
            <person name="Qiu B.Y."/>
            <person name="Chen P.T."/>
            <person name="Zhang W."/>
            <person name="Slipinski A."/>
            <person name="Escalona H.E."/>
            <person name="Waterhouse R.M."/>
            <person name="Zwick A."/>
            <person name="Pang H."/>
        </authorList>
    </citation>
    <scope>NUCLEOTIDE SEQUENCE [LARGE SCALE GENOMIC DNA]</scope>
    <source>
        <strain evidence="14">SYSU2018</strain>
    </source>
</reference>
<keyword evidence="9 13" id="KW-0472">Membrane</keyword>
<dbReference type="Gene3D" id="1.10.287.820">
    <property type="entry name" value="Acid-sensing ion channel domain"/>
    <property type="match status" value="1"/>
</dbReference>
<sequence length="511" mass="58830">MDSKNVRSSFGKSCTKHFYDYCEHSSIQGLSYLAKDSGPRDKLWWIIVFTMCCAVTICPESKISTKCLNYTKILRARKLGKLIGTSFTENKYFDYMSLLCNAENHGSSMQLTNRSISEMFNETSSNSDDRYPLDFGISDYADFLYDCAAVTIDDATCQWMGTNMPCREVMTPIVTDEGLCYTFNMFDIKDIYRDVNRMKTFRRLRNPTWDPDWGYPKNDVLEHAYPRQAFLNGAKNAFVAVFFTKKDQLNYGCNHFSLQGIRVSLHIATRIPRPSQVFFSVGLDRLTTAAVIPSLTSVTENILDYDPHDRNCFFSKERKLKYFAIYSQGNCNLECWTNFTLQACNCVSYYMPRDNQTRLCTLQETKCLEQARVDYPEAVLSDRLWRQKKRKGGSKKIHLNCDCLPVCLDIVYNTELATGEWDFNNPDEAAYDDSRNITDLYYASGVKIFFKDNYFLPTSKDELYGTIDVISDCGGVLGLFIGFSLFSVGELIYFFSIRLIENYRHSGHWAG</sequence>
<keyword evidence="7" id="KW-0915">Sodium</keyword>
<dbReference type="Gene3D" id="1.10.287.770">
    <property type="entry name" value="YojJ-like"/>
    <property type="match status" value="1"/>
</dbReference>
<comment type="subcellular location">
    <subcellularLocation>
        <location evidence="1">Membrane</location>
        <topology evidence="1">Multi-pass membrane protein</topology>
    </subcellularLocation>
</comment>
<evidence type="ECO:0000256" key="7">
    <source>
        <dbReference type="ARBA" id="ARBA00023053"/>
    </source>
</evidence>
<comment type="caution">
    <text evidence="14">The sequence shown here is derived from an EMBL/GenBank/DDBJ whole genome shotgun (WGS) entry which is preliminary data.</text>
</comment>
<keyword evidence="3 12" id="KW-0813">Transport</keyword>
<evidence type="ECO:0000256" key="9">
    <source>
        <dbReference type="ARBA" id="ARBA00023136"/>
    </source>
</evidence>
<accession>A0ABD2N5W2</accession>
<keyword evidence="4 12" id="KW-0894">Sodium channel</keyword>
<keyword evidence="6 13" id="KW-1133">Transmembrane helix</keyword>
<evidence type="ECO:0000256" key="10">
    <source>
        <dbReference type="ARBA" id="ARBA00023201"/>
    </source>
</evidence>
<protein>
    <submittedName>
        <fullName evidence="14">Uncharacterized protein</fullName>
    </submittedName>
</protein>
<keyword evidence="11 12" id="KW-0407">Ion channel</keyword>
<evidence type="ECO:0000313" key="14">
    <source>
        <dbReference type="EMBL" id="KAL3273929.1"/>
    </source>
</evidence>
<comment type="similarity">
    <text evidence="2 12">Belongs to the amiloride-sensitive sodium channel (TC 1.A.6) family.</text>
</comment>
<dbReference type="InterPro" id="IPR001873">
    <property type="entry name" value="ENaC"/>
</dbReference>
<evidence type="ECO:0000256" key="12">
    <source>
        <dbReference type="RuleBase" id="RU000679"/>
    </source>
</evidence>
<dbReference type="Pfam" id="PF00858">
    <property type="entry name" value="ASC"/>
    <property type="match status" value="1"/>
</dbReference>
<dbReference type="GO" id="GO:0016020">
    <property type="term" value="C:membrane"/>
    <property type="evidence" value="ECO:0007669"/>
    <property type="project" value="UniProtKB-SubCell"/>
</dbReference>
<dbReference type="AlphaFoldDB" id="A0ABD2N5W2"/>
<dbReference type="EMBL" id="JABFTP020000062">
    <property type="protein sequence ID" value="KAL3273929.1"/>
    <property type="molecule type" value="Genomic_DNA"/>
</dbReference>
<evidence type="ECO:0000256" key="13">
    <source>
        <dbReference type="SAM" id="Phobius"/>
    </source>
</evidence>
<evidence type="ECO:0000256" key="6">
    <source>
        <dbReference type="ARBA" id="ARBA00022989"/>
    </source>
</evidence>
<evidence type="ECO:0000256" key="3">
    <source>
        <dbReference type="ARBA" id="ARBA00022448"/>
    </source>
</evidence>
<organism evidence="14 15">
    <name type="scientific">Cryptolaemus montrouzieri</name>
    <dbReference type="NCBI Taxonomy" id="559131"/>
    <lineage>
        <taxon>Eukaryota</taxon>
        <taxon>Metazoa</taxon>
        <taxon>Ecdysozoa</taxon>
        <taxon>Arthropoda</taxon>
        <taxon>Hexapoda</taxon>
        <taxon>Insecta</taxon>
        <taxon>Pterygota</taxon>
        <taxon>Neoptera</taxon>
        <taxon>Endopterygota</taxon>
        <taxon>Coleoptera</taxon>
        <taxon>Polyphaga</taxon>
        <taxon>Cucujiformia</taxon>
        <taxon>Coccinelloidea</taxon>
        <taxon>Coccinellidae</taxon>
        <taxon>Scymninae</taxon>
        <taxon>Scymnini</taxon>
        <taxon>Cryptolaemus</taxon>
    </lineage>
</organism>
<keyword evidence="15" id="KW-1185">Reference proteome</keyword>
<dbReference type="PANTHER" id="PTHR11690">
    <property type="entry name" value="AMILORIDE-SENSITIVE SODIUM CHANNEL-RELATED"/>
    <property type="match status" value="1"/>
</dbReference>
<dbReference type="GO" id="GO:0005272">
    <property type="term" value="F:sodium channel activity"/>
    <property type="evidence" value="ECO:0007669"/>
    <property type="project" value="UniProtKB-KW"/>
</dbReference>
<keyword evidence="8 12" id="KW-0406">Ion transport</keyword>
<gene>
    <name evidence="14" type="ORF">HHI36_015354</name>
</gene>
<proteinExistence type="inferred from homology"/>
<evidence type="ECO:0000313" key="15">
    <source>
        <dbReference type="Proteomes" id="UP001516400"/>
    </source>
</evidence>
<dbReference type="PANTHER" id="PTHR11690:SF288">
    <property type="entry name" value="AMILORIDE-SENSITIVE NA+ CHANNEL-RELATED"/>
    <property type="match status" value="1"/>
</dbReference>
<evidence type="ECO:0000256" key="8">
    <source>
        <dbReference type="ARBA" id="ARBA00023065"/>
    </source>
</evidence>
<evidence type="ECO:0000256" key="1">
    <source>
        <dbReference type="ARBA" id="ARBA00004141"/>
    </source>
</evidence>
<evidence type="ECO:0000256" key="2">
    <source>
        <dbReference type="ARBA" id="ARBA00007193"/>
    </source>
</evidence>
<keyword evidence="5 12" id="KW-0812">Transmembrane</keyword>
<evidence type="ECO:0000256" key="11">
    <source>
        <dbReference type="ARBA" id="ARBA00023303"/>
    </source>
</evidence>
<feature type="transmembrane region" description="Helical" evidence="13">
    <location>
        <begin position="476"/>
        <end position="495"/>
    </location>
</feature>
<evidence type="ECO:0000256" key="4">
    <source>
        <dbReference type="ARBA" id="ARBA00022461"/>
    </source>
</evidence>
<keyword evidence="10 12" id="KW-0739">Sodium transport</keyword>